<dbReference type="EMBL" id="LNTB01000001">
    <property type="protein sequence ID" value="KSW11498.1"/>
    <property type="molecule type" value="Genomic_DNA"/>
</dbReference>
<reference evidence="1 2" key="1">
    <citation type="submission" date="2015-11" db="EMBL/GenBank/DDBJ databases">
        <title>Genome sequence of Pyrodictium occultum PL-19, a marine hyperthermophilic archaeon isolated from Volcano, Italy.</title>
        <authorList>
            <person name="Utturkar S."/>
            <person name="Huber H."/>
            <person name="Leptihn S."/>
            <person name="Brown S."/>
            <person name="Stetter K.O."/>
            <person name="Podar M."/>
        </authorList>
    </citation>
    <scope>NUCLEOTIDE SEQUENCE [LARGE SCALE GENOMIC DNA]</scope>
    <source>
        <strain evidence="1 2">PL-19</strain>
    </source>
</reference>
<organism evidence="1 2">
    <name type="scientific">Pyrodictium occultum</name>
    <dbReference type="NCBI Taxonomy" id="2309"/>
    <lineage>
        <taxon>Archaea</taxon>
        <taxon>Thermoproteota</taxon>
        <taxon>Thermoprotei</taxon>
        <taxon>Desulfurococcales</taxon>
        <taxon>Pyrodictiaceae</taxon>
        <taxon>Pyrodictium</taxon>
    </lineage>
</organism>
<protein>
    <submittedName>
        <fullName evidence="1">Uncharacterized protein</fullName>
    </submittedName>
</protein>
<keyword evidence="2" id="KW-1185">Reference proteome</keyword>
<dbReference type="STRING" id="2309.CF15_01230"/>
<accession>A0A0V8RU79</accession>
<evidence type="ECO:0000313" key="1">
    <source>
        <dbReference type="EMBL" id="KSW11498.1"/>
    </source>
</evidence>
<sequence length="110" mass="12825">MTRCCRQGYPAEACLLLEALLRGYPSYFHREELNSDGRRLFERLARVLQEANPGLRRLVHRVRRSPTLENVLRLAEEFYTCNARLLAEEAAGLRQPILYRIRGPGGDQYY</sequence>
<proteinExistence type="predicted"/>
<dbReference type="AlphaFoldDB" id="A0A0V8RU79"/>
<dbReference type="Proteomes" id="UP000053352">
    <property type="component" value="Unassembled WGS sequence"/>
</dbReference>
<name>A0A0V8RU79_PYROC</name>
<gene>
    <name evidence="1" type="ORF">CF15_01230</name>
</gene>
<evidence type="ECO:0000313" key="2">
    <source>
        <dbReference type="Proteomes" id="UP000053352"/>
    </source>
</evidence>
<comment type="caution">
    <text evidence="1">The sequence shown here is derived from an EMBL/GenBank/DDBJ whole genome shotgun (WGS) entry which is preliminary data.</text>
</comment>
<dbReference type="OrthoDB" id="381860at2157"/>
<dbReference type="RefSeq" id="WP_058370173.1">
    <property type="nucleotide sequence ID" value="NZ_LNTB01000001.1"/>
</dbReference>